<name>A0A6G0XDJ1_9STRA</name>
<dbReference type="Proteomes" id="UP000481153">
    <property type="component" value="Unassembled WGS sequence"/>
</dbReference>
<proteinExistence type="predicted"/>
<dbReference type="EMBL" id="VJMJ01000079">
    <property type="protein sequence ID" value="KAF0738118.1"/>
    <property type="molecule type" value="Genomic_DNA"/>
</dbReference>
<evidence type="ECO:0000313" key="1">
    <source>
        <dbReference type="EMBL" id="KAF0738118.1"/>
    </source>
</evidence>
<organism evidence="1 2">
    <name type="scientific">Aphanomyces euteiches</name>
    <dbReference type="NCBI Taxonomy" id="100861"/>
    <lineage>
        <taxon>Eukaryota</taxon>
        <taxon>Sar</taxon>
        <taxon>Stramenopiles</taxon>
        <taxon>Oomycota</taxon>
        <taxon>Saprolegniomycetes</taxon>
        <taxon>Saprolegniales</taxon>
        <taxon>Verrucalvaceae</taxon>
        <taxon>Aphanomyces</taxon>
    </lineage>
</organism>
<evidence type="ECO:0000313" key="2">
    <source>
        <dbReference type="Proteomes" id="UP000481153"/>
    </source>
</evidence>
<gene>
    <name evidence="1" type="ORF">Ae201684_006105</name>
</gene>
<dbReference type="AlphaFoldDB" id="A0A6G0XDJ1"/>
<keyword evidence="2" id="KW-1185">Reference proteome</keyword>
<accession>A0A6G0XDJ1</accession>
<protein>
    <submittedName>
        <fullName evidence="1">Uncharacterized protein</fullName>
    </submittedName>
</protein>
<sequence length="143" mass="16214">MLRPQMIFQCARDIFSSLITKRHAFKLTGQHCSRFSVFQLHIKLLLQSWPIECCLLLKACVKNGLIAREILRCYRRKASSSRSCNSSNASFTLWIEAKSLDQGCSNQALVITKHCSEDGICGANMGSSIVVLQLDYLLWCWPL</sequence>
<reference evidence="1 2" key="1">
    <citation type="submission" date="2019-07" db="EMBL/GenBank/DDBJ databases">
        <title>Genomics analysis of Aphanomyces spp. identifies a new class of oomycete effector associated with host adaptation.</title>
        <authorList>
            <person name="Gaulin E."/>
        </authorList>
    </citation>
    <scope>NUCLEOTIDE SEQUENCE [LARGE SCALE GENOMIC DNA]</scope>
    <source>
        <strain evidence="1 2">ATCC 201684</strain>
    </source>
</reference>
<comment type="caution">
    <text evidence="1">The sequence shown here is derived from an EMBL/GenBank/DDBJ whole genome shotgun (WGS) entry which is preliminary data.</text>
</comment>